<evidence type="ECO:0000256" key="1">
    <source>
        <dbReference type="SAM" id="MobiDB-lite"/>
    </source>
</evidence>
<feature type="region of interest" description="Disordered" evidence="1">
    <location>
        <begin position="41"/>
        <end position="103"/>
    </location>
</feature>
<reference evidence="2" key="1">
    <citation type="submission" date="2015-11" db="EMBL/GenBank/DDBJ databases">
        <title>De novo transcriptome assembly of four potential Pierce s Disease insect vectors from Arizona vineyards.</title>
        <authorList>
            <person name="Tassone E.E."/>
        </authorList>
    </citation>
    <scope>NUCLEOTIDE SEQUENCE</scope>
</reference>
<proteinExistence type="predicted"/>
<feature type="non-terminal residue" evidence="2">
    <location>
        <position position="103"/>
    </location>
</feature>
<gene>
    <name evidence="2" type="ORF">g.54720</name>
</gene>
<dbReference type="AlphaFoldDB" id="A0A1B6M6U9"/>
<sequence length="103" mass="11575">MKLLLDQLQNKDHLYPLSLPTSDLDNYQSTGEIISHFSVQHCTKDPNENSTGRASQTPTEKLSSSQTGRVSQTLTKKLKKSLTWRARQTTSKKQNNSVSLLTN</sequence>
<protein>
    <submittedName>
        <fullName evidence="2">Uncharacterized protein</fullName>
    </submittedName>
</protein>
<name>A0A1B6M6U9_9HEMI</name>
<dbReference type="EMBL" id="GEBQ01008318">
    <property type="protein sequence ID" value="JAT31659.1"/>
    <property type="molecule type" value="Transcribed_RNA"/>
</dbReference>
<accession>A0A1B6M6U9</accession>
<organism evidence="2">
    <name type="scientific">Graphocephala atropunctata</name>
    <dbReference type="NCBI Taxonomy" id="36148"/>
    <lineage>
        <taxon>Eukaryota</taxon>
        <taxon>Metazoa</taxon>
        <taxon>Ecdysozoa</taxon>
        <taxon>Arthropoda</taxon>
        <taxon>Hexapoda</taxon>
        <taxon>Insecta</taxon>
        <taxon>Pterygota</taxon>
        <taxon>Neoptera</taxon>
        <taxon>Paraneoptera</taxon>
        <taxon>Hemiptera</taxon>
        <taxon>Auchenorrhyncha</taxon>
        <taxon>Membracoidea</taxon>
        <taxon>Cicadellidae</taxon>
        <taxon>Cicadellinae</taxon>
        <taxon>Cicadellini</taxon>
        <taxon>Graphocephala</taxon>
    </lineage>
</organism>
<feature type="compositionally biased region" description="Polar residues" evidence="1">
    <location>
        <begin position="86"/>
        <end position="103"/>
    </location>
</feature>
<feature type="compositionally biased region" description="Polar residues" evidence="1">
    <location>
        <begin position="48"/>
        <end position="72"/>
    </location>
</feature>
<evidence type="ECO:0000313" key="2">
    <source>
        <dbReference type="EMBL" id="JAT31659.1"/>
    </source>
</evidence>